<name>A0A0B3VYF9_9FIRM</name>
<dbReference type="RefSeq" id="WP_039679130.1">
    <property type="nucleotide sequence ID" value="NZ_JAXECK010000012.1"/>
</dbReference>
<evidence type="ECO:0000313" key="2">
    <source>
        <dbReference type="EMBL" id="KHS57848.1"/>
    </source>
</evidence>
<dbReference type="InterPro" id="IPR026881">
    <property type="entry name" value="WYL_dom"/>
</dbReference>
<gene>
    <name evidence="2" type="ORF">QX51_06775</name>
</gene>
<sequence length="267" mass="31253">MEKVSNNIKFCAFINILRTYSSEDVSISIKEINYHMKKKLGITLDRRTMYAYIKDMRNIGLEVSDYDKEKEGYFLKDFFFKEYELKLLMDSVKASKFITKKKTEELLEKISTLNFIFRGRIVESNVFIDDTGKNINEKIYDNLNLINEAITQNKKITFNYCQNDCNQGIGCNEKDDNGKGHLKVNPISMVNNHENYYLVSIQDNLEEITYYRIENMKSIEILEEKIKDLSFIENFSYGLNASDNMETIIAQDLKEYVEIGGNDGTKY</sequence>
<accession>A0A0B3VYF9</accession>
<dbReference type="OrthoDB" id="9772503at2"/>
<reference evidence="2 3" key="1">
    <citation type="submission" date="2014-12" db="EMBL/GenBank/DDBJ databases">
        <title>Draft genome sequence of Terrisporobacter sp. 08-306576, isolated from the blood culture of a bacteremia patient.</title>
        <authorList>
            <person name="Lund L.C."/>
            <person name="Sydenham T.V."/>
            <person name="Hogh S.V."/>
            <person name="Skov M.N."/>
            <person name="Kemp M."/>
            <person name="Justesen U.S."/>
        </authorList>
    </citation>
    <scope>NUCLEOTIDE SEQUENCE [LARGE SCALE GENOMIC DNA]</scope>
    <source>
        <strain evidence="2 3">08-306576</strain>
    </source>
</reference>
<organism evidence="2 3">
    <name type="scientific">Terrisporobacter othiniensis</name>
    <dbReference type="NCBI Taxonomy" id="1577792"/>
    <lineage>
        <taxon>Bacteria</taxon>
        <taxon>Bacillati</taxon>
        <taxon>Bacillota</taxon>
        <taxon>Clostridia</taxon>
        <taxon>Peptostreptococcales</taxon>
        <taxon>Peptostreptococcaceae</taxon>
        <taxon>Terrisporobacter</taxon>
    </lineage>
</organism>
<comment type="caution">
    <text evidence="2">The sequence shown here is derived from an EMBL/GenBank/DDBJ whole genome shotgun (WGS) entry which is preliminary data.</text>
</comment>
<protein>
    <recommendedName>
        <fullName evidence="1">WYL domain-containing protein</fullName>
    </recommendedName>
</protein>
<dbReference type="AlphaFoldDB" id="A0A0B3VYF9"/>
<proteinExistence type="predicted"/>
<dbReference type="Pfam" id="PF13280">
    <property type="entry name" value="WYL"/>
    <property type="match status" value="1"/>
</dbReference>
<evidence type="ECO:0000259" key="1">
    <source>
        <dbReference type="Pfam" id="PF13280"/>
    </source>
</evidence>
<evidence type="ECO:0000313" key="3">
    <source>
        <dbReference type="Proteomes" id="UP000031189"/>
    </source>
</evidence>
<feature type="domain" description="WYL" evidence="1">
    <location>
        <begin position="142"/>
        <end position="221"/>
    </location>
</feature>
<dbReference type="EMBL" id="JWHR01000064">
    <property type="protein sequence ID" value="KHS57848.1"/>
    <property type="molecule type" value="Genomic_DNA"/>
</dbReference>
<dbReference type="PROSITE" id="PS52050">
    <property type="entry name" value="WYL"/>
    <property type="match status" value="1"/>
</dbReference>
<dbReference type="STRING" id="1577792.QX51_06775"/>
<keyword evidence="3" id="KW-1185">Reference proteome</keyword>
<dbReference type="Proteomes" id="UP000031189">
    <property type="component" value="Unassembled WGS sequence"/>
</dbReference>